<reference evidence="2" key="2">
    <citation type="submission" date="2021-04" db="EMBL/GenBank/DDBJ databases">
        <authorList>
            <person name="Gilroy R."/>
        </authorList>
    </citation>
    <scope>NUCLEOTIDE SEQUENCE</scope>
    <source>
        <strain evidence="2">CHK33-5263</strain>
    </source>
</reference>
<evidence type="ECO:0008006" key="4">
    <source>
        <dbReference type="Google" id="ProtNLM"/>
    </source>
</evidence>
<proteinExistence type="predicted"/>
<evidence type="ECO:0000256" key="1">
    <source>
        <dbReference type="SAM" id="SignalP"/>
    </source>
</evidence>
<reference evidence="2" key="1">
    <citation type="journal article" date="2021" name="PeerJ">
        <title>Extensive microbial diversity within the chicken gut microbiome revealed by metagenomics and culture.</title>
        <authorList>
            <person name="Gilroy R."/>
            <person name="Ravi A."/>
            <person name="Getino M."/>
            <person name="Pursley I."/>
            <person name="Horton D.L."/>
            <person name="Alikhan N.F."/>
            <person name="Baker D."/>
            <person name="Gharbi K."/>
            <person name="Hall N."/>
            <person name="Watson M."/>
            <person name="Adriaenssens E.M."/>
            <person name="Foster-Nyarko E."/>
            <person name="Jarju S."/>
            <person name="Secka A."/>
            <person name="Antonio M."/>
            <person name="Oren A."/>
            <person name="Chaudhuri R.R."/>
            <person name="La Ragione R."/>
            <person name="Hildebrand F."/>
            <person name="Pallen M.J."/>
        </authorList>
    </citation>
    <scope>NUCLEOTIDE SEQUENCE</scope>
    <source>
        <strain evidence="2">CHK33-5263</strain>
    </source>
</reference>
<comment type="caution">
    <text evidence="2">The sequence shown here is derived from an EMBL/GenBank/DDBJ whole genome shotgun (WGS) entry which is preliminary data.</text>
</comment>
<dbReference type="EMBL" id="DXBS01000061">
    <property type="protein sequence ID" value="HIZ24465.1"/>
    <property type="molecule type" value="Genomic_DNA"/>
</dbReference>
<dbReference type="Proteomes" id="UP000824044">
    <property type="component" value="Unassembled WGS sequence"/>
</dbReference>
<feature type="chain" id="PRO_5039667294" description="Lipoprotein" evidence="1">
    <location>
        <begin position="20"/>
        <end position="131"/>
    </location>
</feature>
<feature type="signal peptide" evidence="1">
    <location>
        <begin position="1"/>
        <end position="19"/>
    </location>
</feature>
<evidence type="ECO:0000313" key="2">
    <source>
        <dbReference type="EMBL" id="HIZ24465.1"/>
    </source>
</evidence>
<protein>
    <recommendedName>
        <fullName evidence="4">Lipoprotein</fullName>
    </recommendedName>
</protein>
<evidence type="ECO:0000313" key="3">
    <source>
        <dbReference type="Proteomes" id="UP000824044"/>
    </source>
</evidence>
<sequence>MKKLLPALFFLLFLPPVLTGCSVSDMSSLTEFSRPYVGEYACEELRLGEEDMLDRFEYVRLTLGPDGDAQLTWRTMEGGEGATLLYYKMREGRITLSKAGRMGAYTFPVEQGAIVITHNIIGRMLYAKFRM</sequence>
<name>A0A9D2IVN2_9FIRM</name>
<gene>
    <name evidence="2" type="ORF">H9812_03190</name>
</gene>
<accession>A0A9D2IVN2</accession>
<dbReference type="PROSITE" id="PS51257">
    <property type="entry name" value="PROKAR_LIPOPROTEIN"/>
    <property type="match status" value="1"/>
</dbReference>
<dbReference type="AlphaFoldDB" id="A0A9D2IVN2"/>
<keyword evidence="1" id="KW-0732">Signal</keyword>
<organism evidence="2 3">
    <name type="scientific">Candidatus Gallimonas intestinigallinarum</name>
    <dbReference type="NCBI Taxonomy" id="2838604"/>
    <lineage>
        <taxon>Bacteria</taxon>
        <taxon>Bacillati</taxon>
        <taxon>Bacillota</taxon>
        <taxon>Clostridia</taxon>
        <taxon>Candidatus Gallimonas</taxon>
    </lineage>
</organism>